<dbReference type="RefSeq" id="WP_022771944.1">
    <property type="nucleotide sequence ID" value="NC_022576.1"/>
</dbReference>
<evidence type="ECO:0000256" key="1">
    <source>
        <dbReference type="ARBA" id="ARBA00022723"/>
    </source>
</evidence>
<keyword evidence="5" id="KW-1185">Reference proteome</keyword>
<dbReference type="InterPro" id="IPR023214">
    <property type="entry name" value="HAD_sf"/>
</dbReference>
<evidence type="ECO:0000313" key="5">
    <source>
        <dbReference type="Proteomes" id="UP000017184"/>
    </source>
</evidence>
<dbReference type="KEGG" id="cbx:Cenrod_1027"/>
<evidence type="ECO:0000313" key="4">
    <source>
        <dbReference type="EMBL" id="AGX87125.1"/>
    </source>
</evidence>
<dbReference type="GO" id="GO:0046872">
    <property type="term" value="F:metal ion binding"/>
    <property type="evidence" value="ECO:0007669"/>
    <property type="project" value="UniProtKB-KW"/>
</dbReference>
<dbReference type="Gene3D" id="1.20.1440.100">
    <property type="entry name" value="SG protein - dephosphorylation function"/>
    <property type="match status" value="1"/>
</dbReference>
<dbReference type="OrthoDB" id="9784466at2"/>
<evidence type="ECO:0000256" key="3">
    <source>
        <dbReference type="ARBA" id="ARBA00022842"/>
    </source>
</evidence>
<organism evidence="4 5">
    <name type="scientific">Candidatus Symbiobacter mobilis CR</name>
    <dbReference type="NCBI Taxonomy" id="946483"/>
    <lineage>
        <taxon>Bacteria</taxon>
        <taxon>Pseudomonadati</taxon>
        <taxon>Pseudomonadota</taxon>
        <taxon>Betaproteobacteria</taxon>
        <taxon>Burkholderiales</taxon>
        <taxon>Comamonadaceae</taxon>
    </lineage>
</organism>
<keyword evidence="3" id="KW-0460">Magnesium</keyword>
<dbReference type="Pfam" id="PF12710">
    <property type="entry name" value="HAD"/>
    <property type="match status" value="1"/>
</dbReference>
<dbReference type="Gene3D" id="3.40.50.1000">
    <property type="entry name" value="HAD superfamily/HAD-like"/>
    <property type="match status" value="1"/>
</dbReference>
<dbReference type="PANTHER" id="PTHR43344">
    <property type="entry name" value="PHOSPHOSERINE PHOSPHATASE"/>
    <property type="match status" value="1"/>
</dbReference>
<dbReference type="SUPFAM" id="SSF56784">
    <property type="entry name" value="HAD-like"/>
    <property type="match status" value="1"/>
</dbReference>
<dbReference type="NCBIfam" id="TIGR01490">
    <property type="entry name" value="HAD-SF-IB-hyp1"/>
    <property type="match status" value="1"/>
</dbReference>
<sequence length="222" mass="24511">MQLALFDLDHTLIPLDSDHAWGVFTTSLGWNDPDEFTHRNDAFYADYRDGTLDIAAYVRFSTAALCRVGPQQAGEVIERFLDEVIRPALLPAALALLAWHRAEGAEIVLVTATNDFVTRPIASALGIQELLATRLERSPTTGWFTGEIDGTPCFQAGKVERVSQWLASRGWGWDSVETTFYSDSINDLPLLEHVAHPVATNADARLSAVAAERGWPTLQLFV</sequence>
<dbReference type="PATRIC" id="fig|946483.4.peg.1034"/>
<dbReference type="NCBIfam" id="TIGR01488">
    <property type="entry name" value="HAD-SF-IB"/>
    <property type="match status" value="1"/>
</dbReference>
<proteinExistence type="predicted"/>
<dbReference type="InterPro" id="IPR050582">
    <property type="entry name" value="HAD-like_SerB"/>
</dbReference>
<dbReference type="eggNOG" id="COG0560">
    <property type="taxonomic scope" value="Bacteria"/>
</dbReference>
<dbReference type="HOGENOM" id="CLU_052657_1_1_4"/>
<dbReference type="InterPro" id="IPR036412">
    <property type="entry name" value="HAD-like_sf"/>
</dbReference>
<dbReference type="STRING" id="946483.Cenrod_1027"/>
<dbReference type="Proteomes" id="UP000017184">
    <property type="component" value="Chromosome"/>
</dbReference>
<evidence type="ECO:0000256" key="2">
    <source>
        <dbReference type="ARBA" id="ARBA00022801"/>
    </source>
</evidence>
<dbReference type="PANTHER" id="PTHR43344:SF13">
    <property type="entry name" value="PHOSPHATASE RV3661-RELATED"/>
    <property type="match status" value="1"/>
</dbReference>
<keyword evidence="1" id="KW-0479">Metal-binding</keyword>
<dbReference type="EMBL" id="CP004885">
    <property type="protein sequence ID" value="AGX87125.1"/>
    <property type="molecule type" value="Genomic_DNA"/>
</dbReference>
<dbReference type="AlphaFoldDB" id="U5N746"/>
<protein>
    <submittedName>
        <fullName evidence="4">Phosphoserine phosphatase</fullName>
    </submittedName>
</protein>
<reference evidence="4 5" key="1">
    <citation type="journal article" date="2013" name="Genome Biol.">
        <title>Genomic analysis reveals key aspects of prokaryotic symbiosis in the phototrophic consortium "Chlorochromatium aggregatum".</title>
        <authorList>
            <person name="Liu Z."/>
            <person name="Muller J."/>
            <person name="Li T."/>
            <person name="Alvey R.M."/>
            <person name="Vogl K."/>
            <person name="Frigaard N.U."/>
            <person name="Rockwell N.C."/>
            <person name="Boyd E.S."/>
            <person name="Tomsho L.P."/>
            <person name="Schuster S.C."/>
            <person name="Henke P."/>
            <person name="Rohde M."/>
            <person name="Overmann J."/>
            <person name="Bryant D.A."/>
        </authorList>
    </citation>
    <scope>NUCLEOTIDE SEQUENCE [LARGE SCALE GENOMIC DNA]</scope>
    <source>
        <strain evidence="4">CR</strain>
    </source>
</reference>
<dbReference type="GO" id="GO:0016787">
    <property type="term" value="F:hydrolase activity"/>
    <property type="evidence" value="ECO:0007669"/>
    <property type="project" value="UniProtKB-KW"/>
</dbReference>
<gene>
    <name evidence="4" type="ORF">Cenrod_1027</name>
</gene>
<name>U5N746_9BURK</name>
<keyword evidence="2" id="KW-0378">Hydrolase</keyword>
<dbReference type="InterPro" id="IPR006385">
    <property type="entry name" value="HAD_hydro_SerB1"/>
</dbReference>
<accession>U5N746</accession>
<dbReference type="CDD" id="cd02612">
    <property type="entry name" value="HAD_PGPPase"/>
    <property type="match status" value="1"/>
</dbReference>